<reference evidence="1 2" key="1">
    <citation type="submission" date="2024-07" db="EMBL/GenBank/DDBJ databases">
        <title>Chromosome-level genome assembly of the water stick insect Ranatra chinensis (Heteroptera: Nepidae).</title>
        <authorList>
            <person name="Liu X."/>
        </authorList>
    </citation>
    <scope>NUCLEOTIDE SEQUENCE [LARGE SCALE GENOMIC DNA]</scope>
    <source>
        <strain evidence="1">Cailab_2021Rc</strain>
        <tissue evidence="1">Muscle</tissue>
    </source>
</reference>
<name>A0ABD0Y9K2_9HEMI</name>
<evidence type="ECO:0000313" key="2">
    <source>
        <dbReference type="Proteomes" id="UP001558652"/>
    </source>
</evidence>
<gene>
    <name evidence="1" type="ORF">AAG570_001517</name>
</gene>
<proteinExistence type="predicted"/>
<dbReference type="AlphaFoldDB" id="A0ABD0Y9K2"/>
<comment type="caution">
    <text evidence="1">The sequence shown here is derived from an EMBL/GenBank/DDBJ whole genome shotgun (WGS) entry which is preliminary data.</text>
</comment>
<keyword evidence="2" id="KW-1185">Reference proteome</keyword>
<organism evidence="1 2">
    <name type="scientific">Ranatra chinensis</name>
    <dbReference type="NCBI Taxonomy" id="642074"/>
    <lineage>
        <taxon>Eukaryota</taxon>
        <taxon>Metazoa</taxon>
        <taxon>Ecdysozoa</taxon>
        <taxon>Arthropoda</taxon>
        <taxon>Hexapoda</taxon>
        <taxon>Insecta</taxon>
        <taxon>Pterygota</taxon>
        <taxon>Neoptera</taxon>
        <taxon>Paraneoptera</taxon>
        <taxon>Hemiptera</taxon>
        <taxon>Heteroptera</taxon>
        <taxon>Panheteroptera</taxon>
        <taxon>Nepomorpha</taxon>
        <taxon>Nepidae</taxon>
        <taxon>Ranatrinae</taxon>
        <taxon>Ranatra</taxon>
    </lineage>
</organism>
<evidence type="ECO:0000313" key="1">
    <source>
        <dbReference type="EMBL" id="KAL1123744.1"/>
    </source>
</evidence>
<protein>
    <submittedName>
        <fullName evidence="1">Uncharacterized protein</fullName>
    </submittedName>
</protein>
<dbReference type="Proteomes" id="UP001558652">
    <property type="component" value="Unassembled WGS sequence"/>
</dbReference>
<sequence>MWQVGKRLEPFSWGSERSGPMDAEGLLGWSRGVLREAGWTGGGSTRSLLDGDGLRGSYSFVNRMLSRGGGKAITSVKYINYHPTKTVFRRKAMKERGDLVCDLRSTLERLQLYERFLKDWILSIMDFLAERHLPSVDSGRSFHVSRDLNITNGDGE</sequence>
<dbReference type="EMBL" id="JBFDAA010000011">
    <property type="protein sequence ID" value="KAL1123744.1"/>
    <property type="molecule type" value="Genomic_DNA"/>
</dbReference>
<accession>A0ABD0Y9K2</accession>